<organism evidence="1 2">
    <name type="scientific">Brassica cretica</name>
    <name type="common">Mustard</name>
    <dbReference type="NCBI Taxonomy" id="69181"/>
    <lineage>
        <taxon>Eukaryota</taxon>
        <taxon>Viridiplantae</taxon>
        <taxon>Streptophyta</taxon>
        <taxon>Embryophyta</taxon>
        <taxon>Tracheophyta</taxon>
        <taxon>Spermatophyta</taxon>
        <taxon>Magnoliopsida</taxon>
        <taxon>eudicotyledons</taxon>
        <taxon>Gunneridae</taxon>
        <taxon>Pentapetalae</taxon>
        <taxon>rosids</taxon>
        <taxon>malvids</taxon>
        <taxon>Brassicales</taxon>
        <taxon>Brassicaceae</taxon>
        <taxon>Brassiceae</taxon>
        <taxon>Brassica</taxon>
    </lineage>
</organism>
<gene>
    <name evidence="1" type="ORF">DY000_02040046</name>
</gene>
<reference evidence="1 2" key="1">
    <citation type="journal article" date="2020" name="BMC Genomics">
        <title>Intraspecific diversification of the crop wild relative Brassica cretica Lam. using demographic model selection.</title>
        <authorList>
            <person name="Kioukis A."/>
            <person name="Michalopoulou V.A."/>
            <person name="Briers L."/>
            <person name="Pirintsos S."/>
            <person name="Studholme D.J."/>
            <person name="Pavlidis P."/>
            <person name="Sarris P.F."/>
        </authorList>
    </citation>
    <scope>NUCLEOTIDE SEQUENCE [LARGE SCALE GENOMIC DNA]</scope>
    <source>
        <strain evidence="2">cv. PFS-1207/04</strain>
    </source>
</reference>
<evidence type="ECO:0000313" key="2">
    <source>
        <dbReference type="Proteomes" id="UP000266723"/>
    </source>
</evidence>
<dbReference type="Proteomes" id="UP000266723">
    <property type="component" value="Unassembled WGS sequence"/>
</dbReference>
<evidence type="ECO:0000313" key="1">
    <source>
        <dbReference type="EMBL" id="KAF3534259.1"/>
    </source>
</evidence>
<accession>A0ABQ7BPZ6</accession>
<sequence>MDDLEESGDFGAFWNLLNTELHRCVRCLAMAGDLPTFRLSLSFYTRYSFELAFHCRRFEVNHHPVAEVMPVLLKSGQSASREKVVEEMKNCRSTVHPCHRSTCNQLTEPELCWIRYLGEYDSWSRNLVAQAIASIDVCSLFTCESWNKDLDI</sequence>
<comment type="caution">
    <text evidence="1">The sequence shown here is derived from an EMBL/GenBank/DDBJ whole genome shotgun (WGS) entry which is preliminary data.</text>
</comment>
<keyword evidence="2" id="KW-1185">Reference proteome</keyword>
<protein>
    <submittedName>
        <fullName evidence="1">Uncharacterized protein</fullName>
    </submittedName>
</protein>
<proteinExistence type="predicted"/>
<dbReference type="EMBL" id="QGKV02001507">
    <property type="protein sequence ID" value="KAF3534259.1"/>
    <property type="molecule type" value="Genomic_DNA"/>
</dbReference>
<name>A0ABQ7BPZ6_BRACR</name>